<accession>A0A382IE22</accession>
<sequence length="203" mass="22081">MKIGAIASTTGFGIEMASPLSKNWDFRLHVTDGNFDKVISIIHPHAGSFPVDIQYEADLELINIGALVDWYPGGSIFRVTAGNFYTKRKFNVTGLLELMVPIGNNSYTSIETGSLTGFIETENLLSPYFGIGLGKKADSDDGLDVSIDFGMMYTYTGSPKVSLTADGLLASDPTFMSDLAEEERIISSSKYFKVYPVMSIGIT</sequence>
<dbReference type="Gene3D" id="2.40.160.170">
    <property type="match status" value="1"/>
</dbReference>
<evidence type="ECO:0008006" key="2">
    <source>
        <dbReference type="Google" id="ProtNLM"/>
    </source>
</evidence>
<feature type="non-terminal residue" evidence="1">
    <location>
        <position position="203"/>
    </location>
</feature>
<gene>
    <name evidence="1" type="ORF">METZ01_LOCUS250774</name>
</gene>
<reference evidence="1" key="1">
    <citation type="submission" date="2018-05" db="EMBL/GenBank/DDBJ databases">
        <authorList>
            <person name="Lanie J.A."/>
            <person name="Ng W.-L."/>
            <person name="Kazmierczak K.M."/>
            <person name="Andrzejewski T.M."/>
            <person name="Davidsen T.M."/>
            <person name="Wayne K.J."/>
            <person name="Tettelin H."/>
            <person name="Glass J.I."/>
            <person name="Rusch D."/>
            <person name="Podicherti R."/>
            <person name="Tsui H.-C.T."/>
            <person name="Winkler M.E."/>
        </authorList>
    </citation>
    <scope>NUCLEOTIDE SEQUENCE</scope>
</reference>
<evidence type="ECO:0000313" key="1">
    <source>
        <dbReference type="EMBL" id="SVB97920.1"/>
    </source>
</evidence>
<organism evidence="1">
    <name type="scientific">marine metagenome</name>
    <dbReference type="NCBI Taxonomy" id="408172"/>
    <lineage>
        <taxon>unclassified sequences</taxon>
        <taxon>metagenomes</taxon>
        <taxon>ecological metagenomes</taxon>
    </lineage>
</organism>
<proteinExistence type="predicted"/>
<protein>
    <recommendedName>
        <fullName evidence="2">Outer membrane protein beta-barrel domain-containing protein</fullName>
    </recommendedName>
</protein>
<dbReference type="AlphaFoldDB" id="A0A382IE22"/>
<dbReference type="EMBL" id="UINC01066832">
    <property type="protein sequence ID" value="SVB97920.1"/>
    <property type="molecule type" value="Genomic_DNA"/>
</dbReference>
<name>A0A382IE22_9ZZZZ</name>